<dbReference type="GO" id="GO:0015344">
    <property type="term" value="F:siderophore uptake transmembrane transporter activity"/>
    <property type="evidence" value="ECO:0007669"/>
    <property type="project" value="TreeGrafter"/>
</dbReference>
<evidence type="ECO:0000259" key="16">
    <source>
        <dbReference type="Pfam" id="PF00593"/>
    </source>
</evidence>
<evidence type="ECO:0000256" key="4">
    <source>
        <dbReference type="ARBA" id="ARBA00022452"/>
    </source>
</evidence>
<dbReference type="OrthoDB" id="127311at2"/>
<dbReference type="GO" id="GO:0009279">
    <property type="term" value="C:cell outer membrane"/>
    <property type="evidence" value="ECO:0007669"/>
    <property type="project" value="UniProtKB-SubCell"/>
</dbReference>
<dbReference type="PANTHER" id="PTHR32552:SF68">
    <property type="entry name" value="FERRICHROME OUTER MEMBRANE TRANSPORTER_PHAGE RECEPTOR"/>
    <property type="match status" value="1"/>
</dbReference>
<evidence type="ECO:0000256" key="6">
    <source>
        <dbReference type="ARBA" id="ARBA00022692"/>
    </source>
</evidence>
<dbReference type="Pfam" id="PF00593">
    <property type="entry name" value="TonB_dep_Rec_b-barrel"/>
    <property type="match status" value="1"/>
</dbReference>
<evidence type="ECO:0000256" key="9">
    <source>
        <dbReference type="ARBA" id="ARBA00023065"/>
    </source>
</evidence>
<evidence type="ECO:0000256" key="11">
    <source>
        <dbReference type="ARBA" id="ARBA00023136"/>
    </source>
</evidence>
<keyword evidence="3 14" id="KW-0813">Transport</keyword>
<keyword evidence="5" id="KW-0410">Iron transport</keyword>
<comment type="subcellular location">
    <subcellularLocation>
        <location evidence="1 14">Cell outer membrane</location>
        <topology evidence="1 14">Multi-pass membrane protein</topology>
    </subcellularLocation>
</comment>
<name>A0A4U1BDI7_9GAMM</name>
<keyword evidence="6 14" id="KW-0812">Transmembrane</keyword>
<evidence type="ECO:0000259" key="17">
    <source>
        <dbReference type="Pfam" id="PF07715"/>
    </source>
</evidence>
<dbReference type="NCBIfam" id="TIGR01783">
    <property type="entry name" value="TonB-siderophor"/>
    <property type="match status" value="1"/>
</dbReference>
<dbReference type="InterPro" id="IPR012910">
    <property type="entry name" value="Plug_dom"/>
</dbReference>
<dbReference type="AlphaFoldDB" id="A0A4U1BDI7"/>
<dbReference type="Gene3D" id="2.170.130.10">
    <property type="entry name" value="TonB-dependent receptor, plug domain"/>
    <property type="match status" value="1"/>
</dbReference>
<dbReference type="EMBL" id="SWCI01000005">
    <property type="protein sequence ID" value="TKB48828.1"/>
    <property type="molecule type" value="Genomic_DNA"/>
</dbReference>
<dbReference type="Pfam" id="PF07715">
    <property type="entry name" value="Plug"/>
    <property type="match status" value="1"/>
</dbReference>
<reference evidence="18 19" key="1">
    <citation type="submission" date="2019-04" db="EMBL/GenBank/DDBJ databases">
        <authorList>
            <person name="Hwang J.C."/>
        </authorList>
    </citation>
    <scope>NUCLEOTIDE SEQUENCE [LARGE SCALE GENOMIC DNA]</scope>
    <source>
        <strain evidence="18 19">IMCC35001</strain>
    </source>
</reference>
<accession>A0A4U1BDI7</accession>
<proteinExistence type="inferred from homology"/>
<dbReference type="InterPro" id="IPR037066">
    <property type="entry name" value="Plug_dom_sf"/>
</dbReference>
<protein>
    <submittedName>
        <fullName evidence="18">TonB-dependent siderophore receptor</fullName>
    </submittedName>
</protein>
<keyword evidence="13 14" id="KW-0998">Cell outer membrane</keyword>
<keyword evidence="11 14" id="KW-0472">Membrane</keyword>
<dbReference type="Proteomes" id="UP000305674">
    <property type="component" value="Unassembled WGS sequence"/>
</dbReference>
<dbReference type="RefSeq" id="WP_136853022.1">
    <property type="nucleotide sequence ID" value="NZ_SWCI01000005.1"/>
</dbReference>
<keyword evidence="8" id="KW-0408">Iron</keyword>
<keyword evidence="7" id="KW-0732">Signal</keyword>
<evidence type="ECO:0000256" key="8">
    <source>
        <dbReference type="ARBA" id="ARBA00023004"/>
    </source>
</evidence>
<evidence type="ECO:0000256" key="13">
    <source>
        <dbReference type="ARBA" id="ARBA00023237"/>
    </source>
</evidence>
<keyword evidence="10 15" id="KW-0798">TonB box</keyword>
<evidence type="ECO:0000256" key="7">
    <source>
        <dbReference type="ARBA" id="ARBA00022729"/>
    </source>
</evidence>
<gene>
    <name evidence="18" type="ORF">FCL40_09285</name>
</gene>
<evidence type="ECO:0000256" key="2">
    <source>
        <dbReference type="ARBA" id="ARBA00009810"/>
    </source>
</evidence>
<evidence type="ECO:0000313" key="18">
    <source>
        <dbReference type="EMBL" id="TKB48828.1"/>
    </source>
</evidence>
<feature type="domain" description="TonB-dependent receptor plug" evidence="17">
    <location>
        <begin position="63"/>
        <end position="160"/>
    </location>
</feature>
<evidence type="ECO:0000313" key="19">
    <source>
        <dbReference type="Proteomes" id="UP000305674"/>
    </source>
</evidence>
<evidence type="ECO:0000256" key="1">
    <source>
        <dbReference type="ARBA" id="ARBA00004571"/>
    </source>
</evidence>
<evidence type="ECO:0000256" key="12">
    <source>
        <dbReference type="ARBA" id="ARBA00023170"/>
    </source>
</evidence>
<dbReference type="SUPFAM" id="SSF56935">
    <property type="entry name" value="Porins"/>
    <property type="match status" value="1"/>
</dbReference>
<dbReference type="InterPro" id="IPR036942">
    <property type="entry name" value="Beta-barrel_TonB_sf"/>
</dbReference>
<comment type="caution">
    <text evidence="18">The sequence shown here is derived from an EMBL/GenBank/DDBJ whole genome shotgun (WGS) entry which is preliminary data.</text>
</comment>
<keyword evidence="12 18" id="KW-0675">Receptor</keyword>
<evidence type="ECO:0000256" key="10">
    <source>
        <dbReference type="ARBA" id="ARBA00023077"/>
    </source>
</evidence>
<dbReference type="PROSITE" id="PS52016">
    <property type="entry name" value="TONB_DEPENDENT_REC_3"/>
    <property type="match status" value="1"/>
</dbReference>
<evidence type="ECO:0000256" key="15">
    <source>
        <dbReference type="RuleBase" id="RU003357"/>
    </source>
</evidence>
<dbReference type="GO" id="GO:0038023">
    <property type="term" value="F:signaling receptor activity"/>
    <property type="evidence" value="ECO:0007669"/>
    <property type="project" value="InterPro"/>
</dbReference>
<dbReference type="GO" id="GO:0015891">
    <property type="term" value="P:siderophore transport"/>
    <property type="evidence" value="ECO:0007669"/>
    <property type="project" value="InterPro"/>
</dbReference>
<dbReference type="InterPro" id="IPR000531">
    <property type="entry name" value="Beta-barrel_TonB"/>
</dbReference>
<dbReference type="PANTHER" id="PTHR32552">
    <property type="entry name" value="FERRICHROME IRON RECEPTOR-RELATED"/>
    <property type="match status" value="1"/>
</dbReference>
<dbReference type="CDD" id="cd01347">
    <property type="entry name" value="ligand_gated_channel"/>
    <property type="match status" value="1"/>
</dbReference>
<evidence type="ECO:0000256" key="3">
    <source>
        <dbReference type="ARBA" id="ARBA00022448"/>
    </source>
</evidence>
<dbReference type="Gene3D" id="2.40.170.20">
    <property type="entry name" value="TonB-dependent receptor, beta-barrel domain"/>
    <property type="match status" value="1"/>
</dbReference>
<comment type="similarity">
    <text evidence="2 14 15">Belongs to the TonB-dependent receptor family.</text>
</comment>
<keyword evidence="4 14" id="KW-1134">Transmembrane beta strand</keyword>
<dbReference type="InterPro" id="IPR039426">
    <property type="entry name" value="TonB-dep_rcpt-like"/>
</dbReference>
<feature type="domain" description="TonB-dependent receptor-like beta-barrel" evidence="16">
    <location>
        <begin position="248"/>
        <end position="674"/>
    </location>
</feature>
<evidence type="ECO:0000256" key="14">
    <source>
        <dbReference type="PROSITE-ProRule" id="PRU01360"/>
    </source>
</evidence>
<keyword evidence="19" id="KW-1185">Reference proteome</keyword>
<evidence type="ECO:0000256" key="5">
    <source>
        <dbReference type="ARBA" id="ARBA00022496"/>
    </source>
</evidence>
<keyword evidence="9" id="KW-0406">Ion transport</keyword>
<dbReference type="InterPro" id="IPR010105">
    <property type="entry name" value="TonB_sidphr_rcpt"/>
</dbReference>
<organism evidence="18 19">
    <name type="scientific">Ferrimonas sediminicola</name>
    <dbReference type="NCBI Taxonomy" id="2569538"/>
    <lineage>
        <taxon>Bacteria</taxon>
        <taxon>Pseudomonadati</taxon>
        <taxon>Pseudomonadota</taxon>
        <taxon>Gammaproteobacteria</taxon>
        <taxon>Alteromonadales</taxon>
        <taxon>Ferrimonadaceae</taxon>
        <taxon>Ferrimonas</taxon>
    </lineage>
</organism>
<sequence>MSYDVPTLVVAVTATLGGQSALANTPDTSSIERVDERMVITAISFDNYKSDSARGAMRSDIPLLDTPQSITVIPELIADEQLATTLSDVLINDASVTSGSQKWNREVFSLRGFELSSGSGYLRNGQQAWSHYVHPVETLAHIEVLKGPSSMLYGQSAPGGLINMVTKKPTYDTLFEFAFDVDELGSTRLQADAGGALNQAETLRYRATLVKQDAEYWREYQDGSSQERNRFLGALALEYDLGNWGKLSAHYDMTQDKTGIDRGAWLDSDGHIIGDKDAIWDMPWAFTDNEVENYGLDMDLYLNSDWTLTLGLNHQMFSRQRLDSSPSYDSYVGYQQAGYTDGRYDYTAFDRFDDWQYKTYYADLNGYLDIAGMEHQFLIGANMLDYYYGQLRDKDQTQTHVPGQPLPPRPDLDYHRDTSLYESEYNYYGFYLQDLITLNQQWQLLLGGRYDIQRKDGPGNNNESFVPKVGAIYHPQENGSIYLSYSESFEPQGVVAKEDDVNDGMDLEPETGKSWELGSKWELADGRLMVDGALFDITKTDIAVTEDLGNGQTKTTQGGEQQHRGVELSAQGQASERWFVMTSLMYLDAEYTHHDTYQGKRPMDAPEWSASAWTRYKLNDQWAFNLGAFYEGDRYADLNNTITKDGYVRVDAGASLKRMIKQVEMNLRFNVENLFDKDYMAGGSHSDLSIGAERSFRLSAQFNY</sequence>